<evidence type="ECO:0000313" key="12">
    <source>
        <dbReference type="Proteomes" id="UP000048908"/>
    </source>
</evidence>
<dbReference type="GO" id="GO:0000271">
    <property type="term" value="P:polysaccharide biosynthetic process"/>
    <property type="evidence" value="ECO:0007669"/>
    <property type="project" value="InterPro"/>
</dbReference>
<dbReference type="InterPro" id="IPR014710">
    <property type="entry name" value="RmlC-like_jellyroll"/>
</dbReference>
<dbReference type="AlphaFoldDB" id="A0A0M6XQM9"/>
<proteinExistence type="inferred from homology"/>
<dbReference type="EC" id="2.7.7.13" evidence="2"/>
<evidence type="ECO:0000256" key="3">
    <source>
        <dbReference type="ARBA" id="ARBA00022679"/>
    </source>
</evidence>
<dbReference type="EMBL" id="CXPG01000020">
    <property type="protein sequence ID" value="CTQ33198.1"/>
    <property type="molecule type" value="Genomic_DNA"/>
</dbReference>
<dbReference type="OrthoDB" id="9806359at2"/>
<evidence type="ECO:0000256" key="4">
    <source>
        <dbReference type="ARBA" id="ARBA00022695"/>
    </source>
</evidence>
<dbReference type="SUPFAM" id="SSF53448">
    <property type="entry name" value="Nucleotide-diphospho-sugar transferases"/>
    <property type="match status" value="1"/>
</dbReference>
<organism evidence="11 12">
    <name type="scientific">Jannaschia rubra</name>
    <dbReference type="NCBI Taxonomy" id="282197"/>
    <lineage>
        <taxon>Bacteria</taxon>
        <taxon>Pseudomonadati</taxon>
        <taxon>Pseudomonadota</taxon>
        <taxon>Alphaproteobacteria</taxon>
        <taxon>Rhodobacterales</taxon>
        <taxon>Roseobacteraceae</taxon>
        <taxon>Jannaschia</taxon>
    </lineage>
</organism>
<dbReference type="GO" id="GO:0009298">
    <property type="term" value="P:GDP-mannose biosynthetic process"/>
    <property type="evidence" value="ECO:0007669"/>
    <property type="project" value="TreeGrafter"/>
</dbReference>
<evidence type="ECO:0000256" key="5">
    <source>
        <dbReference type="ARBA" id="ARBA00022741"/>
    </source>
</evidence>
<evidence type="ECO:0000313" key="11">
    <source>
        <dbReference type="EMBL" id="CTQ33198.1"/>
    </source>
</evidence>
<gene>
    <name evidence="11" type="primary">algA</name>
    <name evidence="11" type="ORF">JAN5088_01979</name>
</gene>
<evidence type="ECO:0000256" key="2">
    <source>
        <dbReference type="ARBA" id="ARBA00012387"/>
    </source>
</evidence>
<feature type="domain" description="Nucleotidyl transferase" evidence="9">
    <location>
        <begin position="7"/>
        <end position="283"/>
    </location>
</feature>
<dbReference type="PANTHER" id="PTHR46390:SF1">
    <property type="entry name" value="MANNOSE-1-PHOSPHATE GUANYLYLTRANSFERASE"/>
    <property type="match status" value="1"/>
</dbReference>
<dbReference type="GO" id="GO:0004475">
    <property type="term" value="F:mannose-1-phosphate guanylyltransferase (GTP) activity"/>
    <property type="evidence" value="ECO:0007669"/>
    <property type="project" value="UniProtKB-EC"/>
</dbReference>
<dbReference type="PANTHER" id="PTHR46390">
    <property type="entry name" value="MANNOSE-1-PHOSPHATE GUANYLYLTRANSFERASE"/>
    <property type="match status" value="1"/>
</dbReference>
<name>A0A0M6XQM9_9RHOB</name>
<dbReference type="Pfam" id="PF00483">
    <property type="entry name" value="NTP_transferase"/>
    <property type="match status" value="1"/>
</dbReference>
<keyword evidence="6" id="KW-0342">GTP-binding</keyword>
<dbReference type="NCBIfam" id="TIGR01479">
    <property type="entry name" value="GMP_PMI"/>
    <property type="match status" value="1"/>
</dbReference>
<comment type="similarity">
    <text evidence="1 8">Belongs to the mannose-6-phosphate isomerase type 2 family.</text>
</comment>
<evidence type="ECO:0000256" key="6">
    <source>
        <dbReference type="ARBA" id="ARBA00023134"/>
    </source>
</evidence>
<dbReference type="CDD" id="cd02509">
    <property type="entry name" value="GDP-M1P_Guanylyltransferase"/>
    <property type="match status" value="1"/>
</dbReference>
<dbReference type="Gene3D" id="2.60.120.10">
    <property type="entry name" value="Jelly Rolls"/>
    <property type="match status" value="1"/>
</dbReference>
<dbReference type="InterPro" id="IPR006375">
    <property type="entry name" value="Man1P_GuaTrfase/Man6P_Isoase"/>
</dbReference>
<dbReference type="CDD" id="cd02213">
    <property type="entry name" value="cupin_PMI_typeII_C"/>
    <property type="match status" value="1"/>
</dbReference>
<dbReference type="STRING" id="282197.SAMN04488517_10227"/>
<evidence type="ECO:0000256" key="8">
    <source>
        <dbReference type="RuleBase" id="RU004190"/>
    </source>
</evidence>
<dbReference type="InterPro" id="IPR049577">
    <property type="entry name" value="GMPP_N"/>
</dbReference>
<dbReference type="RefSeq" id="WP_055682636.1">
    <property type="nucleotide sequence ID" value="NZ_CXPG01000020.1"/>
</dbReference>
<keyword evidence="5" id="KW-0547">Nucleotide-binding</keyword>
<protein>
    <recommendedName>
        <fullName evidence="2">mannose-1-phosphate guanylyltransferase</fullName>
        <ecNumber evidence="2">2.7.7.13</ecNumber>
    </recommendedName>
</protein>
<evidence type="ECO:0000259" key="9">
    <source>
        <dbReference type="Pfam" id="PF00483"/>
    </source>
</evidence>
<feature type="domain" description="Mannose-6-phosphate isomerase type II C-terminal" evidence="10">
    <location>
        <begin position="365"/>
        <end position="468"/>
    </location>
</feature>
<evidence type="ECO:0000256" key="1">
    <source>
        <dbReference type="ARBA" id="ARBA00006115"/>
    </source>
</evidence>
<dbReference type="InterPro" id="IPR051161">
    <property type="entry name" value="Mannose-6P_isomerase_type2"/>
</dbReference>
<dbReference type="GO" id="GO:0005525">
    <property type="term" value="F:GTP binding"/>
    <property type="evidence" value="ECO:0007669"/>
    <property type="project" value="UniProtKB-KW"/>
</dbReference>
<dbReference type="InterPro" id="IPR011051">
    <property type="entry name" value="RmlC_Cupin_sf"/>
</dbReference>
<dbReference type="Pfam" id="PF01050">
    <property type="entry name" value="MannoseP_isomer"/>
    <property type="match status" value="1"/>
</dbReference>
<dbReference type="SUPFAM" id="SSF51182">
    <property type="entry name" value="RmlC-like cupins"/>
    <property type="match status" value="1"/>
</dbReference>
<evidence type="ECO:0000256" key="7">
    <source>
        <dbReference type="ARBA" id="ARBA00047343"/>
    </source>
</evidence>
<dbReference type="Gene3D" id="3.90.550.10">
    <property type="entry name" value="Spore Coat Polysaccharide Biosynthesis Protein SpsA, Chain A"/>
    <property type="match status" value="1"/>
</dbReference>
<dbReference type="Proteomes" id="UP000048908">
    <property type="component" value="Unassembled WGS sequence"/>
</dbReference>
<evidence type="ECO:0000259" key="10">
    <source>
        <dbReference type="Pfam" id="PF01050"/>
    </source>
</evidence>
<dbReference type="InterPro" id="IPR029044">
    <property type="entry name" value="Nucleotide-diphossugar_trans"/>
</dbReference>
<keyword evidence="12" id="KW-1185">Reference proteome</keyword>
<keyword evidence="4" id="KW-0548">Nucleotidyltransferase</keyword>
<keyword evidence="3" id="KW-0808">Transferase</keyword>
<sequence length="479" mass="51702">MTTTITPVILCGGAGTRLWPLSRRDHPKQFAAIVGQGSLFQQAALRLAQPGFAPPVLVTNADFRFTVTQQLAEVGVDPGPVLLEPEGRNTAAALLAATIAVAAADPDALVLAVPSDHRIADDAAFRASVRRAEPAARAGRIVTFGIRPDRPETGFGYLHPDGPLTARGAPLRRFVEKPARAEAEAMLASGVFLWNAGILLFRARVMVEAFRRHAPHILDRVKAAMATARADLGFLRLGEAPWRDCEDVSVDYAVLEKAGNLWVTAHDGDWSDLGGWDAVRRLSPADGRGVTTEGGAHAFDCRDTYLRVEGSDQRLVALGLDNVVAVAMPDAVLIASRDRTGELGPIVAKLRADGVAQADSFPRERRPWGYFETLTQGEGFRVKRIVVDPGASLSLQSHVHRAENWVVVTGTARVTIGTEERLVEQNGSVFIPQGARHRLSNPGERPMELIEVQTGSYLGEDDIIRYADDYARCPAGLTA</sequence>
<accession>A0A0M6XQM9</accession>
<dbReference type="InterPro" id="IPR001538">
    <property type="entry name" value="Man6P_isomerase-2_C"/>
</dbReference>
<reference evidence="11 12" key="1">
    <citation type="submission" date="2015-07" db="EMBL/GenBank/DDBJ databases">
        <authorList>
            <person name="Noorani M."/>
        </authorList>
    </citation>
    <scope>NUCLEOTIDE SEQUENCE [LARGE SCALE GENOMIC DNA]</scope>
    <source>
        <strain evidence="11 12">CECT 5088</strain>
    </source>
</reference>
<dbReference type="InterPro" id="IPR005835">
    <property type="entry name" value="NTP_transferase_dom"/>
</dbReference>
<comment type="catalytic activity">
    <reaction evidence="7">
        <text>alpha-D-mannose 1-phosphate + GTP + H(+) = GDP-alpha-D-mannose + diphosphate</text>
        <dbReference type="Rhea" id="RHEA:15229"/>
        <dbReference type="ChEBI" id="CHEBI:15378"/>
        <dbReference type="ChEBI" id="CHEBI:33019"/>
        <dbReference type="ChEBI" id="CHEBI:37565"/>
        <dbReference type="ChEBI" id="CHEBI:57527"/>
        <dbReference type="ChEBI" id="CHEBI:58409"/>
        <dbReference type="EC" id="2.7.7.13"/>
    </reaction>
</comment>